<keyword evidence="3 6" id="KW-1133">Transmembrane helix</keyword>
<evidence type="ECO:0000256" key="6">
    <source>
        <dbReference type="SAM" id="Phobius"/>
    </source>
</evidence>
<dbReference type="Pfam" id="PF13520">
    <property type="entry name" value="AA_permease_2"/>
    <property type="match status" value="1"/>
</dbReference>
<feature type="transmembrane region" description="Helical" evidence="6">
    <location>
        <begin position="457"/>
        <end position="482"/>
    </location>
</feature>
<protein>
    <recommendedName>
        <fullName evidence="9">AAAP amino acid permease</fullName>
    </recommendedName>
</protein>
<dbReference type="AlphaFoldDB" id="A0A165ZLM4"/>
<evidence type="ECO:0000256" key="2">
    <source>
        <dbReference type="ARBA" id="ARBA00022692"/>
    </source>
</evidence>
<evidence type="ECO:0000256" key="1">
    <source>
        <dbReference type="ARBA" id="ARBA00004141"/>
    </source>
</evidence>
<feature type="transmembrane region" description="Helical" evidence="6">
    <location>
        <begin position="191"/>
        <end position="218"/>
    </location>
</feature>
<dbReference type="Proteomes" id="UP000077266">
    <property type="component" value="Unassembled WGS sequence"/>
</dbReference>
<evidence type="ECO:0000256" key="3">
    <source>
        <dbReference type="ARBA" id="ARBA00022989"/>
    </source>
</evidence>
<name>A0A165ZLM4_EXIGL</name>
<feature type="transmembrane region" description="Helical" evidence="6">
    <location>
        <begin position="382"/>
        <end position="410"/>
    </location>
</feature>
<dbReference type="STRING" id="1314781.A0A165ZLM4"/>
<feature type="transmembrane region" description="Helical" evidence="6">
    <location>
        <begin position="339"/>
        <end position="362"/>
    </location>
</feature>
<dbReference type="PANTHER" id="PTHR43243">
    <property type="entry name" value="INNER MEMBRANE TRANSPORTER YGJI-RELATED"/>
    <property type="match status" value="1"/>
</dbReference>
<evidence type="ECO:0000256" key="4">
    <source>
        <dbReference type="ARBA" id="ARBA00023136"/>
    </source>
</evidence>
<feature type="transmembrane region" description="Helical" evidence="6">
    <location>
        <begin position="299"/>
        <end position="318"/>
    </location>
</feature>
<dbReference type="GO" id="GO:0005886">
    <property type="term" value="C:plasma membrane"/>
    <property type="evidence" value="ECO:0007669"/>
    <property type="project" value="TreeGrafter"/>
</dbReference>
<feature type="transmembrane region" description="Helical" evidence="6">
    <location>
        <begin position="136"/>
        <end position="163"/>
    </location>
</feature>
<feature type="region of interest" description="Disordered" evidence="5">
    <location>
        <begin position="1"/>
        <end position="46"/>
    </location>
</feature>
<keyword evidence="8" id="KW-1185">Reference proteome</keyword>
<dbReference type="Gene3D" id="1.20.1740.10">
    <property type="entry name" value="Amino acid/polyamine transporter I"/>
    <property type="match status" value="1"/>
</dbReference>
<dbReference type="InParanoid" id="A0A165ZLM4"/>
<feature type="transmembrane region" description="Helical" evidence="6">
    <location>
        <begin position="230"/>
        <end position="248"/>
    </location>
</feature>
<dbReference type="PANTHER" id="PTHR43243:SF20">
    <property type="entry name" value="CATIONIC AMINO ACID TRANSPORTER 3"/>
    <property type="match status" value="1"/>
</dbReference>
<feature type="transmembrane region" description="Helical" evidence="6">
    <location>
        <begin position="255"/>
        <end position="279"/>
    </location>
</feature>
<feature type="transmembrane region" description="Helical" evidence="6">
    <location>
        <begin position="494"/>
        <end position="514"/>
    </location>
</feature>
<proteinExistence type="predicted"/>
<sequence length="691" mass="75573">MDDKTSPESSKVAGVSSQPAHETVEMTTTSKEHVAGPDVGNEPPSFAQSQLHTIIRRQIARPRDGSGVKVSKRPSRFANLPIELGFAGWGKVQWTALSHDELAAAEAKLRDADEKVLGHWVGAAVVGNDLLGSVFYAFPAVAVVAGIYSPISLFVATCILFIFRPIMVELASAIPVSGSNYMYLLNSTKRFAALAAATVTLLDNVATAVVSAATSTVYIQGEVDLPFSPIWLTILLLILFSIVAVAGLKESASLAFVILALHIATMLALMISSAVSWGVHGNAILRHNWAIARAPDTAGALKSIFYGVCLSFLGMTGFECAPDYISSMKRGRYPLVLRNLLWPAVFLNGTLMLLAFASLPYSEIAGSPNILSQLGYVVAGRWLRIWVTVDACVCLCAGILTGIISNIALFERLTKDRVLPKFVMHPLPRSGAQWVSILAFLIICCVLFLTTGGKLQIVSLMFTTAFLAIVGLFALSFLMINFHRSRLPRTPRTSVWLGFFALVLTLVMLGGNVALDPRTIAYFAAYFAVLFAILCLFANPVTPLQWAYWMLDQVSVLHRRTGLAQRIVLAITRFRRKPVACLIKTDQVDELLEMILYVQDNEPTSCVKLIHFYESSIDAIPSELEANMHIIDEAFPHITVDLLFVQAPFTPNAIEALSHKIHVPRNMMFMNSFSDSFPYGLDEMGTRIIGL</sequence>
<feature type="transmembrane region" description="Helical" evidence="6">
    <location>
        <begin position="431"/>
        <end position="451"/>
    </location>
</feature>
<reference evidence="7 8" key="1">
    <citation type="journal article" date="2016" name="Mol. Biol. Evol.">
        <title>Comparative Genomics of Early-Diverging Mushroom-Forming Fungi Provides Insights into the Origins of Lignocellulose Decay Capabilities.</title>
        <authorList>
            <person name="Nagy L.G."/>
            <person name="Riley R."/>
            <person name="Tritt A."/>
            <person name="Adam C."/>
            <person name="Daum C."/>
            <person name="Floudas D."/>
            <person name="Sun H."/>
            <person name="Yadav J.S."/>
            <person name="Pangilinan J."/>
            <person name="Larsson K.H."/>
            <person name="Matsuura K."/>
            <person name="Barry K."/>
            <person name="Labutti K."/>
            <person name="Kuo R."/>
            <person name="Ohm R.A."/>
            <person name="Bhattacharya S.S."/>
            <person name="Shirouzu T."/>
            <person name="Yoshinaga Y."/>
            <person name="Martin F.M."/>
            <person name="Grigoriev I.V."/>
            <person name="Hibbett D.S."/>
        </authorList>
    </citation>
    <scope>NUCLEOTIDE SEQUENCE [LARGE SCALE GENOMIC DNA]</scope>
    <source>
        <strain evidence="7 8">HHB12029</strain>
    </source>
</reference>
<dbReference type="InterPro" id="IPR002293">
    <property type="entry name" value="AA/rel_permease1"/>
</dbReference>
<dbReference type="EMBL" id="KV426253">
    <property type="protein sequence ID" value="KZV83829.1"/>
    <property type="molecule type" value="Genomic_DNA"/>
</dbReference>
<keyword evidence="2 6" id="KW-0812">Transmembrane</keyword>
<organism evidence="7 8">
    <name type="scientific">Exidia glandulosa HHB12029</name>
    <dbReference type="NCBI Taxonomy" id="1314781"/>
    <lineage>
        <taxon>Eukaryota</taxon>
        <taxon>Fungi</taxon>
        <taxon>Dikarya</taxon>
        <taxon>Basidiomycota</taxon>
        <taxon>Agaricomycotina</taxon>
        <taxon>Agaricomycetes</taxon>
        <taxon>Auriculariales</taxon>
        <taxon>Exidiaceae</taxon>
        <taxon>Exidia</taxon>
    </lineage>
</organism>
<comment type="subcellular location">
    <subcellularLocation>
        <location evidence="1">Membrane</location>
        <topology evidence="1">Multi-pass membrane protein</topology>
    </subcellularLocation>
</comment>
<gene>
    <name evidence="7" type="ORF">EXIGLDRAFT_842649</name>
</gene>
<feature type="transmembrane region" description="Helical" evidence="6">
    <location>
        <begin position="520"/>
        <end position="541"/>
    </location>
</feature>
<evidence type="ECO:0008006" key="9">
    <source>
        <dbReference type="Google" id="ProtNLM"/>
    </source>
</evidence>
<dbReference type="GO" id="GO:0015171">
    <property type="term" value="F:amino acid transmembrane transporter activity"/>
    <property type="evidence" value="ECO:0007669"/>
    <property type="project" value="TreeGrafter"/>
</dbReference>
<keyword evidence="4 6" id="KW-0472">Membrane</keyword>
<dbReference type="OrthoDB" id="1718410at2759"/>
<feature type="compositionally biased region" description="Polar residues" evidence="5">
    <location>
        <begin position="15"/>
        <end position="29"/>
    </location>
</feature>
<evidence type="ECO:0000313" key="7">
    <source>
        <dbReference type="EMBL" id="KZV83829.1"/>
    </source>
</evidence>
<evidence type="ECO:0000313" key="8">
    <source>
        <dbReference type="Proteomes" id="UP000077266"/>
    </source>
</evidence>
<evidence type="ECO:0000256" key="5">
    <source>
        <dbReference type="SAM" id="MobiDB-lite"/>
    </source>
</evidence>
<accession>A0A165ZLM4</accession>